<feature type="non-terminal residue" evidence="1">
    <location>
        <position position="127"/>
    </location>
</feature>
<dbReference type="EMBL" id="VIFK01000624">
    <property type="protein sequence ID" value="TQE92623.1"/>
    <property type="molecule type" value="Genomic_DNA"/>
</dbReference>
<accession>A0A540V8Y7</accession>
<proteinExistence type="predicted"/>
<organism evidence="1 2">
    <name type="scientific">Spiribacter salinus</name>
    <dbReference type="NCBI Taxonomy" id="1335746"/>
    <lineage>
        <taxon>Bacteria</taxon>
        <taxon>Pseudomonadati</taxon>
        <taxon>Pseudomonadota</taxon>
        <taxon>Gammaproteobacteria</taxon>
        <taxon>Chromatiales</taxon>
        <taxon>Ectothiorhodospiraceae</taxon>
        <taxon>Spiribacter</taxon>
    </lineage>
</organism>
<protein>
    <submittedName>
        <fullName evidence="1">Uncharacterized protein</fullName>
    </submittedName>
</protein>
<evidence type="ECO:0000313" key="1">
    <source>
        <dbReference type="EMBL" id="TQE92623.1"/>
    </source>
</evidence>
<comment type="caution">
    <text evidence="1">The sequence shown here is derived from an EMBL/GenBank/DDBJ whole genome shotgun (WGS) entry which is preliminary data.</text>
</comment>
<gene>
    <name evidence="1" type="ORF">FKY71_19615</name>
</gene>
<evidence type="ECO:0000313" key="2">
    <source>
        <dbReference type="Proteomes" id="UP000315400"/>
    </source>
</evidence>
<dbReference type="AlphaFoldDB" id="A0A540V8Y7"/>
<reference evidence="1 2" key="1">
    <citation type="submission" date="2019-06" db="EMBL/GenBank/DDBJ databases">
        <title>Metagenome assembled Genome of Spiribacter salinus SL48-SHIP from the microbial mat of Salt Lake 48 (Novosibirsk region, Russia).</title>
        <authorList>
            <person name="Shipova A."/>
            <person name="Rozanov A.S."/>
            <person name="Bryanskaya A.V."/>
            <person name="Peltek S.E."/>
        </authorList>
    </citation>
    <scope>NUCLEOTIDE SEQUENCE [LARGE SCALE GENOMIC DNA]</scope>
    <source>
        <strain evidence="1">SL48-SHIP-2</strain>
    </source>
</reference>
<dbReference type="Proteomes" id="UP000315400">
    <property type="component" value="Unassembled WGS sequence"/>
</dbReference>
<name>A0A540V8Y7_9GAMM</name>
<sequence length="127" mass="14132">MTNNDQLTNTEAAALLSKLLASDEPLYTVHPDPGMGAKIRIGGFTWRRYRAEFTGPPVRVRTFNASVVWAEKTPIEALLIPAIREAHERVRKAVADDGDLIAVLDKLATLRAAAERQRARYVNKHQA</sequence>